<keyword evidence="1" id="KW-1133">Transmembrane helix</keyword>
<dbReference type="AlphaFoldDB" id="A0A1H9QBF8"/>
<sequence length="461" mass="52325">MRTIDRFLHEKINILGITLEFIDIFFAVAIIMLGLVARFAVFGMMSGDYELAFADWMKEIRNCHAAGVPYIGVEPGGADHLSTFDYNCLYQYLIVFLNLFNNGGGNDMFLVKMSDCIFDVVLAVTTFRIIYEMTRDSHKSMMAMGVMMVVPTVLLNSAAWAQNDAIYTSFLMLSFLSLLRKKDLRTWLYFAIAFCWKQQAIFLAPVLIIAWLRNKTKIRYILCVPVMYVLVIIPAAIAGALVPSKVTVDIASLADTGNVSWISDFAVNGESLVLEPVGRSFGSLLGIYGHQVSMFSRLTMNYPNIYTIIYSDIDKTLRQMIITCGEVFTVMLLGILAYYLYNKKFKDDKLFYLTLVVFVSQLVVYCLPCMHERYGYVAEVFAFIYGMFGFRRLILAIVLQFITLVTYTRFLWGASSSLTTANLVVFAFMLLGIILLLGKDLYSQVHKKELKIEKAEEKLLS</sequence>
<dbReference type="eggNOG" id="COG5542">
    <property type="taxonomic scope" value="Bacteria"/>
</dbReference>
<feature type="transmembrane region" description="Helical" evidence="1">
    <location>
        <begin position="142"/>
        <end position="159"/>
    </location>
</feature>
<feature type="transmembrane region" description="Helical" evidence="1">
    <location>
        <begin position="21"/>
        <end position="41"/>
    </location>
</feature>
<evidence type="ECO:0000313" key="2">
    <source>
        <dbReference type="EMBL" id="SER57770.1"/>
    </source>
</evidence>
<feature type="transmembrane region" description="Helical" evidence="1">
    <location>
        <begin position="419"/>
        <end position="438"/>
    </location>
</feature>
<feature type="transmembrane region" description="Helical" evidence="1">
    <location>
        <begin position="218"/>
        <end position="242"/>
    </location>
</feature>
<keyword evidence="2" id="KW-0808">Transferase</keyword>
<evidence type="ECO:0000313" key="3">
    <source>
        <dbReference type="Proteomes" id="UP000182584"/>
    </source>
</evidence>
<feature type="transmembrane region" description="Helical" evidence="1">
    <location>
        <begin position="351"/>
        <end position="370"/>
    </location>
</feature>
<dbReference type="GO" id="GO:0016757">
    <property type="term" value="F:glycosyltransferase activity"/>
    <property type="evidence" value="ECO:0007669"/>
    <property type="project" value="UniProtKB-KW"/>
</dbReference>
<feature type="transmembrane region" description="Helical" evidence="1">
    <location>
        <begin position="187"/>
        <end position="212"/>
    </location>
</feature>
<name>A0A1H9QBF8_BUTFI</name>
<evidence type="ECO:0000256" key="1">
    <source>
        <dbReference type="SAM" id="Phobius"/>
    </source>
</evidence>
<keyword evidence="1" id="KW-0472">Membrane</keyword>
<feature type="transmembrane region" description="Helical" evidence="1">
    <location>
        <begin position="382"/>
        <end position="407"/>
    </location>
</feature>
<keyword evidence="2" id="KW-0328">Glycosyltransferase</keyword>
<organism evidence="2 3">
    <name type="scientific">Butyrivibrio fibrisolvens</name>
    <dbReference type="NCBI Taxonomy" id="831"/>
    <lineage>
        <taxon>Bacteria</taxon>
        <taxon>Bacillati</taxon>
        <taxon>Bacillota</taxon>
        <taxon>Clostridia</taxon>
        <taxon>Lachnospirales</taxon>
        <taxon>Lachnospiraceae</taxon>
        <taxon>Butyrivibrio</taxon>
    </lineage>
</organism>
<keyword evidence="1" id="KW-0812">Transmembrane</keyword>
<gene>
    <name evidence="2" type="ORF">SAMN04487884_107105</name>
</gene>
<reference evidence="2 3" key="1">
    <citation type="submission" date="2016-10" db="EMBL/GenBank/DDBJ databases">
        <authorList>
            <person name="de Groot N.N."/>
        </authorList>
    </citation>
    <scope>NUCLEOTIDE SEQUENCE [LARGE SCALE GENOMIC DNA]</scope>
    <source>
        <strain evidence="2 3">AR40</strain>
    </source>
</reference>
<feature type="transmembrane region" description="Helical" evidence="1">
    <location>
        <begin position="320"/>
        <end position="339"/>
    </location>
</feature>
<proteinExistence type="predicted"/>
<dbReference type="Proteomes" id="UP000182584">
    <property type="component" value="Unassembled WGS sequence"/>
</dbReference>
<dbReference type="EMBL" id="FOGJ01000007">
    <property type="protein sequence ID" value="SER57770.1"/>
    <property type="molecule type" value="Genomic_DNA"/>
</dbReference>
<feature type="transmembrane region" description="Helical" evidence="1">
    <location>
        <begin position="109"/>
        <end position="130"/>
    </location>
</feature>
<accession>A0A1H9QBF8</accession>
<protein>
    <submittedName>
        <fullName evidence="2">Mannosyltransferase related to Gpi18</fullName>
    </submittedName>
</protein>